<dbReference type="SUPFAM" id="SSF48264">
    <property type="entry name" value="Cytochrome P450"/>
    <property type="match status" value="1"/>
</dbReference>
<proteinExistence type="inferred from homology"/>
<dbReference type="AlphaFoldDB" id="A0AAV8FAB9"/>
<keyword evidence="3" id="KW-0349">Heme</keyword>
<evidence type="ECO:0000256" key="10">
    <source>
        <dbReference type="ARBA" id="ARBA00023136"/>
    </source>
</evidence>
<evidence type="ECO:0000256" key="11">
    <source>
        <dbReference type="SAM" id="MobiDB-lite"/>
    </source>
</evidence>
<dbReference type="PANTHER" id="PTHR24282">
    <property type="entry name" value="CYTOCHROME P450 FAMILY MEMBER"/>
    <property type="match status" value="1"/>
</dbReference>
<keyword evidence="13" id="KW-1185">Reference proteome</keyword>
<dbReference type="PANTHER" id="PTHR24282:SF255">
    <property type="entry name" value="CYTOCHROME P450 72A11-RELATED"/>
    <property type="match status" value="1"/>
</dbReference>
<dbReference type="GO" id="GO:0006629">
    <property type="term" value="P:lipid metabolic process"/>
    <property type="evidence" value="ECO:0007669"/>
    <property type="project" value="UniProtKB-ARBA"/>
</dbReference>
<keyword evidence="8" id="KW-0408">Iron</keyword>
<gene>
    <name evidence="12" type="ORF">LUZ62_038959</name>
</gene>
<reference evidence="12" key="1">
    <citation type="submission" date="2022-08" db="EMBL/GenBank/DDBJ databases">
        <authorList>
            <person name="Marques A."/>
        </authorList>
    </citation>
    <scope>NUCLEOTIDE SEQUENCE</scope>
    <source>
        <strain evidence="12">RhyPub2mFocal</strain>
        <tissue evidence="12">Leaves</tissue>
    </source>
</reference>
<evidence type="ECO:0000313" key="12">
    <source>
        <dbReference type="EMBL" id="KAJ4787713.1"/>
    </source>
</evidence>
<evidence type="ECO:0000313" key="13">
    <source>
        <dbReference type="Proteomes" id="UP001140206"/>
    </source>
</evidence>
<sequence>MDVWPEMQNLTRDVISRAAFGSSYQEGRRIFQLQDELVEHIVNALPTTVLPFNWYLPTENNKRMKQIAREVRTLIMNIIAKREKAIQNGETAKDDLPGLLLEHSNVKEKEQKGTSDSSPGMTTDEVIEECKTFYFTGQETTSVLLTWTLVVLSMHSESQEKARDEVLQRFGKQKPDFDGLSRLKIVTMILYEVLRLYPPAVMLTRHAYKIMQLGNLTIPPGACFYACQYYSYTMTVKYGALMQLSSNQHGLLKVSQRQQGMVS</sequence>
<evidence type="ECO:0000256" key="5">
    <source>
        <dbReference type="ARBA" id="ARBA00022723"/>
    </source>
</evidence>
<evidence type="ECO:0000256" key="6">
    <source>
        <dbReference type="ARBA" id="ARBA00022989"/>
    </source>
</evidence>
<keyword evidence="10" id="KW-0472">Membrane</keyword>
<dbReference type="GO" id="GO:0004497">
    <property type="term" value="F:monooxygenase activity"/>
    <property type="evidence" value="ECO:0007669"/>
    <property type="project" value="UniProtKB-KW"/>
</dbReference>
<comment type="caution">
    <text evidence="12">The sequence shown here is derived from an EMBL/GenBank/DDBJ whole genome shotgun (WGS) entry which is preliminary data.</text>
</comment>
<dbReference type="GO" id="GO:0016020">
    <property type="term" value="C:membrane"/>
    <property type="evidence" value="ECO:0007669"/>
    <property type="project" value="UniProtKB-SubCell"/>
</dbReference>
<name>A0AAV8FAB9_9POAL</name>
<evidence type="ECO:0000256" key="1">
    <source>
        <dbReference type="ARBA" id="ARBA00004370"/>
    </source>
</evidence>
<dbReference type="GO" id="GO:0016705">
    <property type="term" value="F:oxidoreductase activity, acting on paired donors, with incorporation or reduction of molecular oxygen"/>
    <property type="evidence" value="ECO:0007669"/>
    <property type="project" value="InterPro"/>
</dbReference>
<dbReference type="InterPro" id="IPR002401">
    <property type="entry name" value="Cyt_P450_E_grp-I"/>
</dbReference>
<dbReference type="Proteomes" id="UP001140206">
    <property type="component" value="Chromosome 2"/>
</dbReference>
<keyword evidence="7" id="KW-0560">Oxidoreductase</keyword>
<dbReference type="PRINTS" id="PR00385">
    <property type="entry name" value="P450"/>
</dbReference>
<protein>
    <submittedName>
        <fullName evidence="12">Cytochrome P450</fullName>
    </submittedName>
</protein>
<keyword evidence="5" id="KW-0479">Metal-binding</keyword>
<evidence type="ECO:0000256" key="3">
    <source>
        <dbReference type="ARBA" id="ARBA00022617"/>
    </source>
</evidence>
<keyword evidence="6" id="KW-1133">Transmembrane helix</keyword>
<dbReference type="Gene3D" id="1.10.630.10">
    <property type="entry name" value="Cytochrome P450"/>
    <property type="match status" value="1"/>
</dbReference>
<dbReference type="PRINTS" id="PR00463">
    <property type="entry name" value="EP450I"/>
</dbReference>
<dbReference type="InterPro" id="IPR050665">
    <property type="entry name" value="Cytochrome_P450_Monooxygen"/>
</dbReference>
<dbReference type="Pfam" id="PF00067">
    <property type="entry name" value="p450"/>
    <property type="match status" value="1"/>
</dbReference>
<evidence type="ECO:0000256" key="9">
    <source>
        <dbReference type="ARBA" id="ARBA00023033"/>
    </source>
</evidence>
<comment type="similarity">
    <text evidence="2">Belongs to the cytochrome P450 family.</text>
</comment>
<keyword evidence="4" id="KW-0812">Transmembrane</keyword>
<dbReference type="EMBL" id="JAMFTS010000002">
    <property type="protein sequence ID" value="KAJ4787713.1"/>
    <property type="molecule type" value="Genomic_DNA"/>
</dbReference>
<keyword evidence="9" id="KW-0503">Monooxygenase</keyword>
<dbReference type="InterPro" id="IPR001128">
    <property type="entry name" value="Cyt_P450"/>
</dbReference>
<evidence type="ECO:0000256" key="8">
    <source>
        <dbReference type="ARBA" id="ARBA00023004"/>
    </source>
</evidence>
<evidence type="ECO:0000256" key="7">
    <source>
        <dbReference type="ARBA" id="ARBA00023002"/>
    </source>
</evidence>
<dbReference type="GO" id="GO:0005506">
    <property type="term" value="F:iron ion binding"/>
    <property type="evidence" value="ECO:0007669"/>
    <property type="project" value="InterPro"/>
</dbReference>
<evidence type="ECO:0000256" key="2">
    <source>
        <dbReference type="ARBA" id="ARBA00010617"/>
    </source>
</evidence>
<feature type="compositionally biased region" description="Basic and acidic residues" evidence="11">
    <location>
        <begin position="104"/>
        <end position="113"/>
    </location>
</feature>
<evidence type="ECO:0000256" key="4">
    <source>
        <dbReference type="ARBA" id="ARBA00022692"/>
    </source>
</evidence>
<dbReference type="InterPro" id="IPR036396">
    <property type="entry name" value="Cyt_P450_sf"/>
</dbReference>
<feature type="region of interest" description="Disordered" evidence="11">
    <location>
        <begin position="103"/>
        <end position="122"/>
    </location>
</feature>
<comment type="subcellular location">
    <subcellularLocation>
        <location evidence="1">Membrane</location>
    </subcellularLocation>
</comment>
<dbReference type="GO" id="GO:0020037">
    <property type="term" value="F:heme binding"/>
    <property type="evidence" value="ECO:0007669"/>
    <property type="project" value="InterPro"/>
</dbReference>
<organism evidence="12 13">
    <name type="scientific">Rhynchospora pubera</name>
    <dbReference type="NCBI Taxonomy" id="906938"/>
    <lineage>
        <taxon>Eukaryota</taxon>
        <taxon>Viridiplantae</taxon>
        <taxon>Streptophyta</taxon>
        <taxon>Embryophyta</taxon>
        <taxon>Tracheophyta</taxon>
        <taxon>Spermatophyta</taxon>
        <taxon>Magnoliopsida</taxon>
        <taxon>Liliopsida</taxon>
        <taxon>Poales</taxon>
        <taxon>Cyperaceae</taxon>
        <taxon>Cyperoideae</taxon>
        <taxon>Rhynchosporeae</taxon>
        <taxon>Rhynchospora</taxon>
    </lineage>
</organism>
<accession>A0AAV8FAB9</accession>